<dbReference type="GO" id="GO:0006537">
    <property type="term" value="P:glutamate biosynthetic process"/>
    <property type="evidence" value="ECO:0007669"/>
    <property type="project" value="InterPro"/>
</dbReference>
<dbReference type="SUPFAM" id="SSF51395">
    <property type="entry name" value="FMN-linked oxidoreductases"/>
    <property type="match status" value="1"/>
</dbReference>
<evidence type="ECO:0000256" key="1">
    <source>
        <dbReference type="ARBA" id="ARBA00009716"/>
    </source>
</evidence>
<name>A0A7C8KS33_9BACI</name>
<dbReference type="Gene3D" id="3.20.20.70">
    <property type="entry name" value="Aldolase class I"/>
    <property type="match status" value="1"/>
</dbReference>
<dbReference type="OrthoDB" id="9758182at2"/>
<dbReference type="PANTHER" id="PTHR43819:SF1">
    <property type="entry name" value="ARCHAEAL-TYPE GLUTAMATE SYNTHASE [NADPH]"/>
    <property type="match status" value="1"/>
</dbReference>
<dbReference type="InterPro" id="IPR002932">
    <property type="entry name" value="Glu_synthdom"/>
</dbReference>
<keyword evidence="2" id="KW-0560">Oxidoreductase</keyword>
<gene>
    <name evidence="5" type="ORF">F9U64_09510</name>
</gene>
<dbReference type="InterPro" id="IPR024188">
    <property type="entry name" value="GltB"/>
</dbReference>
<feature type="domain" description="Glutamate synthase" evidence="4">
    <location>
        <begin position="70"/>
        <end position="400"/>
    </location>
</feature>
<protein>
    <submittedName>
        <fullName evidence="5">FMN-binding glutamate synthase family protein</fullName>
    </submittedName>
</protein>
<dbReference type="EMBL" id="WEID01000047">
    <property type="protein sequence ID" value="KAB8136737.1"/>
    <property type="molecule type" value="Genomic_DNA"/>
</dbReference>
<keyword evidence="6" id="KW-1185">Reference proteome</keyword>
<dbReference type="PIRSF" id="PIRSF500061">
    <property type="entry name" value="GOGAT_lg2_archl"/>
    <property type="match status" value="1"/>
</dbReference>
<reference evidence="5 6" key="1">
    <citation type="submission" date="2019-10" db="EMBL/GenBank/DDBJ databases">
        <title>Gracilibacillus sp. nov. isolated from rice seeds.</title>
        <authorList>
            <person name="He S."/>
        </authorList>
    </citation>
    <scope>NUCLEOTIDE SEQUENCE [LARGE SCALE GENOMIC DNA]</scope>
    <source>
        <strain evidence="5 6">TD8</strain>
    </source>
</reference>
<accession>A0A7C8KS33</accession>
<dbReference type="Proteomes" id="UP000480246">
    <property type="component" value="Unassembled WGS sequence"/>
</dbReference>
<dbReference type="AlphaFoldDB" id="A0A7C8KS33"/>
<dbReference type="CDD" id="cd02808">
    <property type="entry name" value="GltS_FMN"/>
    <property type="match status" value="1"/>
</dbReference>
<dbReference type="RefSeq" id="WP_153402794.1">
    <property type="nucleotide sequence ID" value="NZ_ML762429.1"/>
</dbReference>
<comment type="similarity">
    <text evidence="1 3">Belongs to the glutamate synthase family.</text>
</comment>
<dbReference type="PANTHER" id="PTHR43819">
    <property type="entry name" value="ARCHAEAL-TYPE GLUTAMATE SYNTHASE [NADPH]"/>
    <property type="match status" value="1"/>
</dbReference>
<dbReference type="InterPro" id="IPR043578">
    <property type="entry name" value="GltB_archl_type"/>
</dbReference>
<dbReference type="InterPro" id="IPR013785">
    <property type="entry name" value="Aldolase_TIM"/>
</dbReference>
<evidence type="ECO:0000256" key="2">
    <source>
        <dbReference type="ARBA" id="ARBA00023002"/>
    </source>
</evidence>
<proteinExistence type="inferred from homology"/>
<evidence type="ECO:0000259" key="4">
    <source>
        <dbReference type="Pfam" id="PF01645"/>
    </source>
</evidence>
<dbReference type="GO" id="GO:0015930">
    <property type="term" value="F:glutamate synthase activity"/>
    <property type="evidence" value="ECO:0007669"/>
    <property type="project" value="InterPro"/>
</dbReference>
<sequence length="453" mass="48576">MENSTIRKSKVWSPEKIDEIQEKAELGRYRIRGQATKRQDLPSFDDLVFTPAGLSRVALEGYREKCDTQVVIGAGRVKRPLVLETPIMVAGMSFGAINSNAKKALGIAATRCGISTCTGDGGMHPVEREASEKLVYQLLPSRYGLNPYDLKRADAVEIVVSQGAKPGTGGTLLGQKVSEEVANMRDLPLGVDQRSPCRHPDWMGPDDLGVKIDQVRIATNYEVPVFIKIGAGRVYDDTKLAAKAGADAIVIDGMEGGTAASPEIQLDHTGIPTIAAVVEAAEALHEIGMKDEIKLIIGGGISNGADAAKAIALGADVVYIGTAMLVALNCNKSLYVEDYEALGTVPSACHHCHTGKCPVGIATQDPALMARLNPEEAADRVENYINSITMEMQIFARSCGKSKVTDLDPTDLRSLTMSATMITGVPIVGMGTTRKPYWANYDHSTEMTEMALR</sequence>
<dbReference type="PIRSF" id="PIRSF006429">
    <property type="entry name" value="GOGAT_lg_2"/>
    <property type="match status" value="1"/>
</dbReference>
<evidence type="ECO:0000256" key="3">
    <source>
        <dbReference type="PIRNR" id="PIRNR006429"/>
    </source>
</evidence>
<evidence type="ECO:0000313" key="6">
    <source>
        <dbReference type="Proteomes" id="UP000480246"/>
    </source>
</evidence>
<organism evidence="5 6">
    <name type="scientific">Gracilibacillus oryzae</name>
    <dbReference type="NCBI Taxonomy" id="1672701"/>
    <lineage>
        <taxon>Bacteria</taxon>
        <taxon>Bacillati</taxon>
        <taxon>Bacillota</taxon>
        <taxon>Bacilli</taxon>
        <taxon>Bacillales</taxon>
        <taxon>Bacillaceae</taxon>
        <taxon>Gracilibacillus</taxon>
    </lineage>
</organism>
<dbReference type="Pfam" id="PF01645">
    <property type="entry name" value="Glu_synthase"/>
    <property type="match status" value="1"/>
</dbReference>
<comment type="caution">
    <text evidence="5">The sequence shown here is derived from an EMBL/GenBank/DDBJ whole genome shotgun (WGS) entry which is preliminary data.</text>
</comment>
<evidence type="ECO:0000313" key="5">
    <source>
        <dbReference type="EMBL" id="KAB8136737.1"/>
    </source>
</evidence>